<evidence type="ECO:0000256" key="1">
    <source>
        <dbReference type="SAM" id="MobiDB-lite"/>
    </source>
</evidence>
<reference evidence="2" key="1">
    <citation type="submission" date="2023-08" db="EMBL/GenBank/DDBJ databases">
        <authorList>
            <person name="Alioto T."/>
            <person name="Alioto T."/>
            <person name="Gomez Garrido J."/>
        </authorList>
    </citation>
    <scope>NUCLEOTIDE SEQUENCE</scope>
</reference>
<sequence>MKRERQDKSVAEMIQLFEHNKAEGYNDGAVVAPEIITEEEKLDEIIHDIQQSEKETKGNENDDSNVDVDERVLEHQLK</sequence>
<feature type="compositionally biased region" description="Basic and acidic residues" evidence="1">
    <location>
        <begin position="48"/>
        <end position="60"/>
    </location>
</feature>
<feature type="compositionally biased region" description="Basic and acidic residues" evidence="1">
    <location>
        <begin position="68"/>
        <end position="78"/>
    </location>
</feature>
<feature type="region of interest" description="Disordered" evidence="1">
    <location>
        <begin position="48"/>
        <end position="78"/>
    </location>
</feature>
<protein>
    <submittedName>
        <fullName evidence="2">Uncharacterized protein</fullName>
    </submittedName>
</protein>
<evidence type="ECO:0000313" key="3">
    <source>
        <dbReference type="Proteomes" id="UP001162480"/>
    </source>
</evidence>
<dbReference type="EMBL" id="OX597820">
    <property type="protein sequence ID" value="CAI9726249.1"/>
    <property type="molecule type" value="Genomic_DNA"/>
</dbReference>
<keyword evidence="3" id="KW-1185">Reference proteome</keyword>
<dbReference type="Proteomes" id="UP001162480">
    <property type="component" value="Chromosome 7"/>
</dbReference>
<evidence type="ECO:0000313" key="2">
    <source>
        <dbReference type="EMBL" id="CAI9726249.1"/>
    </source>
</evidence>
<accession>A0AA36B281</accession>
<organism evidence="2 3">
    <name type="scientific">Octopus vulgaris</name>
    <name type="common">Common octopus</name>
    <dbReference type="NCBI Taxonomy" id="6645"/>
    <lineage>
        <taxon>Eukaryota</taxon>
        <taxon>Metazoa</taxon>
        <taxon>Spiralia</taxon>
        <taxon>Lophotrochozoa</taxon>
        <taxon>Mollusca</taxon>
        <taxon>Cephalopoda</taxon>
        <taxon>Coleoidea</taxon>
        <taxon>Octopodiformes</taxon>
        <taxon>Octopoda</taxon>
        <taxon>Incirrata</taxon>
        <taxon>Octopodidae</taxon>
        <taxon>Octopus</taxon>
    </lineage>
</organism>
<dbReference type="AlphaFoldDB" id="A0AA36B281"/>
<proteinExistence type="predicted"/>
<gene>
    <name evidence="2" type="ORF">OCTVUL_1B027042</name>
</gene>
<name>A0AA36B281_OCTVU</name>